<dbReference type="RefSeq" id="XP_007321161.1">
    <property type="nucleotide sequence ID" value="XM_007321099.1"/>
</dbReference>
<protein>
    <recommendedName>
        <fullName evidence="1">RanBD1 domain-containing protein</fullName>
    </recommendedName>
</protein>
<dbReference type="OrthoDB" id="2357150at2759"/>
<feature type="domain" description="RanBD1" evidence="1">
    <location>
        <begin position="34"/>
        <end position="111"/>
    </location>
</feature>
<dbReference type="AlphaFoldDB" id="F8P392"/>
<dbReference type="KEGG" id="sla:SERLADRAFT_473721"/>
<gene>
    <name evidence="2" type="ORF">SERLADRAFT_473721</name>
</gene>
<evidence type="ECO:0000313" key="2">
    <source>
        <dbReference type="EMBL" id="EGO22623.1"/>
    </source>
</evidence>
<dbReference type="InterPro" id="IPR011993">
    <property type="entry name" value="PH-like_dom_sf"/>
</dbReference>
<name>F8P392_SERL9</name>
<dbReference type="PROSITE" id="PS50196">
    <property type="entry name" value="RANBD1"/>
    <property type="match status" value="1"/>
</dbReference>
<reference evidence="2" key="1">
    <citation type="submission" date="2011-04" db="EMBL/GenBank/DDBJ databases">
        <title>Evolution of plant cell wall degrading machinery underlies the functional diversity of forest fungi.</title>
        <authorList>
            <consortium name="US DOE Joint Genome Institute (JGI-PGF)"/>
            <person name="Eastwood D.C."/>
            <person name="Floudas D."/>
            <person name="Binder M."/>
            <person name="Majcherczyk A."/>
            <person name="Schneider P."/>
            <person name="Aerts A."/>
            <person name="Asiegbu F.O."/>
            <person name="Baker S.E."/>
            <person name="Barry K."/>
            <person name="Bendiksby M."/>
            <person name="Blumentritt M."/>
            <person name="Coutinho P.M."/>
            <person name="Cullen D."/>
            <person name="Cullen D."/>
            <person name="Gathman A."/>
            <person name="Goodell B."/>
            <person name="Henrissat B."/>
            <person name="Ihrmark K."/>
            <person name="Kauserud H."/>
            <person name="Kohler A."/>
            <person name="LaButti K."/>
            <person name="Lapidus A."/>
            <person name="Lavin J.L."/>
            <person name="Lee Y.-H."/>
            <person name="Lindquist E."/>
            <person name="Lilly W."/>
            <person name="Lucas S."/>
            <person name="Morin E."/>
            <person name="Murat C."/>
            <person name="Oguiza J.A."/>
            <person name="Park J."/>
            <person name="Pisabarro A.G."/>
            <person name="Riley R."/>
            <person name="Rosling A."/>
            <person name="Salamov A."/>
            <person name="Schmidt O."/>
            <person name="Schmutz J."/>
            <person name="Skrede I."/>
            <person name="Stenlid J."/>
            <person name="Wiebenga A."/>
            <person name="Xie X."/>
            <person name="Kues U."/>
            <person name="Hibbett D.S."/>
            <person name="Hoffmeister D."/>
            <person name="Hogberg N."/>
            <person name="Martin F."/>
            <person name="Grigoriev I.V."/>
            <person name="Watkinson S.C."/>
        </authorList>
    </citation>
    <scope>NUCLEOTIDE SEQUENCE</scope>
    <source>
        <strain evidence="2">S7.9</strain>
    </source>
</reference>
<dbReference type="Pfam" id="PF00638">
    <property type="entry name" value="Ran_BP1"/>
    <property type="match status" value="1"/>
</dbReference>
<proteinExistence type="predicted"/>
<dbReference type="SUPFAM" id="SSF50729">
    <property type="entry name" value="PH domain-like"/>
    <property type="match status" value="1"/>
</dbReference>
<sequence>KKPEFASDNSGNVTPALSIKGNAIEREIDTLCAIGPVKPLQSLFTGEEDETIQSELKGVKLFIKRGSKEFTDGIYGHIKILAHTKHQTDRLLFRREPLGQVSANIKIRPAVHCAFDAEENILRVIHKELVEPENKGETQKEVIVIYALKPGRASKADFKTFSEDLLANAHLKAS</sequence>
<evidence type="ECO:0000259" key="1">
    <source>
        <dbReference type="PROSITE" id="PS50196"/>
    </source>
</evidence>
<organism>
    <name type="scientific">Serpula lacrymans var. lacrymans (strain S7.9)</name>
    <name type="common">Dry rot fungus</name>
    <dbReference type="NCBI Taxonomy" id="578457"/>
    <lineage>
        <taxon>Eukaryota</taxon>
        <taxon>Fungi</taxon>
        <taxon>Dikarya</taxon>
        <taxon>Basidiomycota</taxon>
        <taxon>Agaricomycotina</taxon>
        <taxon>Agaricomycetes</taxon>
        <taxon>Agaricomycetidae</taxon>
        <taxon>Boletales</taxon>
        <taxon>Coniophorineae</taxon>
        <taxon>Serpulaceae</taxon>
        <taxon>Serpula</taxon>
    </lineage>
</organism>
<dbReference type="HOGENOM" id="CLU_140498_0_0_1"/>
<accession>F8P392</accession>
<dbReference type="Proteomes" id="UP000008064">
    <property type="component" value="Unassembled WGS sequence"/>
</dbReference>
<feature type="non-terminal residue" evidence="2">
    <location>
        <position position="1"/>
    </location>
</feature>
<dbReference type="InterPro" id="IPR000156">
    <property type="entry name" value="Ran_bind_dom"/>
</dbReference>
<dbReference type="EMBL" id="GL945437">
    <property type="protein sequence ID" value="EGO22623.1"/>
    <property type="molecule type" value="Genomic_DNA"/>
</dbReference>
<dbReference type="GeneID" id="18820353"/>
<dbReference type="Gene3D" id="2.30.29.30">
    <property type="entry name" value="Pleckstrin-homology domain (PH domain)/Phosphotyrosine-binding domain (PTB)"/>
    <property type="match status" value="1"/>
</dbReference>